<evidence type="ECO:0000256" key="1">
    <source>
        <dbReference type="SAM" id="Phobius"/>
    </source>
</evidence>
<dbReference type="Proteomes" id="UP000240996">
    <property type="component" value="Unassembled WGS sequence"/>
</dbReference>
<name>A0A2T4YPL8_9SPHN</name>
<feature type="transmembrane region" description="Helical" evidence="1">
    <location>
        <begin position="372"/>
        <end position="391"/>
    </location>
</feature>
<dbReference type="RefSeq" id="WP_107931674.1">
    <property type="nucleotide sequence ID" value="NZ_PZZN01000002.1"/>
</dbReference>
<sequence>MPNPDLIVFDTSTLPEYYDDVHRILALPAGHVVTYDYSADHISSPAEAVLRDFEPSDRIRAVLAYVQPKAYQKGDGAAAKDVLSDPTIQTLTRLAHIVAVRSSEVGERTRYYFDLELAGYPNDKKTTIANDFVDTLRKLGEMPMKTYVALLNSTDVGAMFAQNADDQGFSKVVTAMTQDGNQFSRDTFWRITLIECRTKSLIPLWLTKPATIMPKTAIEGEKRVSYLEVVDQSTLYFTIQFQRGDEHGRDYRMRKVTVEGSPKAASDLIRSSFASRSFGQEFVAVTIPATSSLATQEVRIQFATQLHDDDEVKDYPYGPQPAIRVRYRKDFARSAIAVVNILLASMLFAWSALATSFATAVPIAGKIVALEYRALFIGIGVLCSMYAYYLWSDDVALDKVRRT</sequence>
<protein>
    <submittedName>
        <fullName evidence="2">Uncharacterized protein</fullName>
    </submittedName>
</protein>
<reference evidence="2 3" key="1">
    <citation type="submission" date="2018-04" db="EMBL/GenBank/DDBJ databases">
        <title>Genomic Encyclopedia of Type Strains, Phase III (KMG-III): the genomes of soil and plant-associated and newly described type strains.</title>
        <authorList>
            <person name="Whitman W."/>
        </authorList>
    </citation>
    <scope>NUCLEOTIDE SEQUENCE [LARGE SCALE GENOMIC DNA]</scope>
    <source>
        <strain evidence="2 3">NW12</strain>
    </source>
</reference>
<proteinExistence type="predicted"/>
<gene>
    <name evidence="2" type="ORF">C8J24_1683</name>
</gene>
<accession>A0A2T4YPL8</accession>
<comment type="caution">
    <text evidence="2">The sequence shown here is derived from an EMBL/GenBank/DDBJ whole genome shotgun (WGS) entry which is preliminary data.</text>
</comment>
<keyword evidence="1" id="KW-0812">Transmembrane</keyword>
<organism evidence="2 3">
    <name type="scientific">Sphingomonas aerolata</name>
    <dbReference type="NCBI Taxonomy" id="185951"/>
    <lineage>
        <taxon>Bacteria</taxon>
        <taxon>Pseudomonadati</taxon>
        <taxon>Pseudomonadota</taxon>
        <taxon>Alphaproteobacteria</taxon>
        <taxon>Sphingomonadales</taxon>
        <taxon>Sphingomonadaceae</taxon>
        <taxon>Sphingomonas</taxon>
    </lineage>
</organism>
<evidence type="ECO:0000313" key="3">
    <source>
        <dbReference type="Proteomes" id="UP000240996"/>
    </source>
</evidence>
<keyword evidence="3" id="KW-1185">Reference proteome</keyword>
<keyword evidence="1" id="KW-1133">Transmembrane helix</keyword>
<dbReference type="EMBL" id="PZZN01000002">
    <property type="protein sequence ID" value="PTM45466.1"/>
    <property type="molecule type" value="Genomic_DNA"/>
</dbReference>
<dbReference type="AlphaFoldDB" id="A0A2T4YPL8"/>
<feature type="transmembrane region" description="Helical" evidence="1">
    <location>
        <begin position="331"/>
        <end position="352"/>
    </location>
</feature>
<evidence type="ECO:0000313" key="2">
    <source>
        <dbReference type="EMBL" id="PTM45466.1"/>
    </source>
</evidence>
<keyword evidence="1" id="KW-0472">Membrane</keyword>